<protein>
    <submittedName>
        <fullName evidence="1">Uncharacterized protein</fullName>
    </submittedName>
</protein>
<evidence type="ECO:0000313" key="1">
    <source>
        <dbReference type="EMBL" id="MDQ0160716.1"/>
    </source>
</evidence>
<keyword evidence="2" id="KW-1185">Reference proteome</keyword>
<organism evidence="1 2">
    <name type="scientific">Alkalibacillus salilacus</name>
    <dbReference type="NCBI Taxonomy" id="284582"/>
    <lineage>
        <taxon>Bacteria</taxon>
        <taxon>Bacillati</taxon>
        <taxon>Bacillota</taxon>
        <taxon>Bacilli</taxon>
        <taxon>Bacillales</taxon>
        <taxon>Bacillaceae</taxon>
        <taxon>Alkalibacillus</taxon>
    </lineage>
</organism>
<reference evidence="1 2" key="1">
    <citation type="submission" date="2023-07" db="EMBL/GenBank/DDBJ databases">
        <title>Genomic Encyclopedia of Type Strains, Phase IV (KMG-IV): sequencing the most valuable type-strain genomes for metagenomic binning, comparative biology and taxonomic classification.</title>
        <authorList>
            <person name="Goeker M."/>
        </authorList>
    </citation>
    <scope>NUCLEOTIDE SEQUENCE [LARGE SCALE GENOMIC DNA]</scope>
    <source>
        <strain evidence="1 2">DSM 16460</strain>
    </source>
</reference>
<dbReference type="RefSeq" id="WP_306978165.1">
    <property type="nucleotide sequence ID" value="NZ_JAUSTQ010000017.1"/>
</dbReference>
<comment type="caution">
    <text evidence="1">The sequence shown here is derived from an EMBL/GenBank/DDBJ whole genome shotgun (WGS) entry which is preliminary data.</text>
</comment>
<accession>A0ABT9VID0</accession>
<dbReference type="EMBL" id="JAUSTQ010000017">
    <property type="protein sequence ID" value="MDQ0160716.1"/>
    <property type="molecule type" value="Genomic_DNA"/>
</dbReference>
<dbReference type="Proteomes" id="UP001224359">
    <property type="component" value="Unassembled WGS sequence"/>
</dbReference>
<evidence type="ECO:0000313" key="2">
    <source>
        <dbReference type="Proteomes" id="UP001224359"/>
    </source>
</evidence>
<sequence>MNQSYIDFPDLVKELSDETLLKIGKATGSTDFGVRFYYKKQHPKFYKNRFALEKAIKRMWAHNAFNHRERTARILDIDLETLR</sequence>
<proteinExistence type="predicted"/>
<gene>
    <name evidence="1" type="ORF">J2S77_002723</name>
</gene>
<name>A0ABT9VID0_9BACI</name>